<organism evidence="4 6">
    <name type="scientific">Bacteroides intestinalis</name>
    <dbReference type="NCBI Taxonomy" id="329854"/>
    <lineage>
        <taxon>Bacteria</taxon>
        <taxon>Pseudomonadati</taxon>
        <taxon>Bacteroidota</taxon>
        <taxon>Bacteroidia</taxon>
        <taxon>Bacteroidales</taxon>
        <taxon>Bacteroidaceae</taxon>
        <taxon>Bacteroides</taxon>
    </lineage>
</organism>
<evidence type="ECO:0000313" key="5">
    <source>
        <dbReference type="Proteomes" id="UP000284772"/>
    </source>
</evidence>
<name>A0A415AIY4_9BACE</name>
<feature type="domain" description="DUF218" evidence="2">
    <location>
        <begin position="65"/>
        <end position="178"/>
    </location>
</feature>
<dbReference type="InterPro" id="IPR051599">
    <property type="entry name" value="Cell_Envelope_Assoc"/>
</dbReference>
<comment type="caution">
    <text evidence="4">The sequence shown here is derived from an EMBL/GenBank/DDBJ whole genome shotgun (WGS) entry which is preliminary data.</text>
</comment>
<keyword evidence="1" id="KW-0812">Transmembrane</keyword>
<evidence type="ECO:0000256" key="1">
    <source>
        <dbReference type="SAM" id="Phobius"/>
    </source>
</evidence>
<reference evidence="5 6" key="1">
    <citation type="submission" date="2018-08" db="EMBL/GenBank/DDBJ databases">
        <title>A genome reference for cultivated species of the human gut microbiota.</title>
        <authorList>
            <person name="Zou Y."/>
            <person name="Xue W."/>
            <person name="Luo G."/>
        </authorList>
    </citation>
    <scope>NUCLEOTIDE SEQUENCE [LARGE SCALE GENOMIC DNA]</scope>
    <source>
        <strain evidence="3 5">AF19-10AC</strain>
        <strain evidence="4 6">AF36-16BH</strain>
    </source>
</reference>
<dbReference type="AlphaFoldDB" id="A0A415AIY4"/>
<protein>
    <submittedName>
        <fullName evidence="4">Vancomycin high temperature exclusion protein</fullName>
    </submittedName>
</protein>
<dbReference type="PANTHER" id="PTHR30336">
    <property type="entry name" value="INNER MEMBRANE PROTEIN, PROBABLE PERMEASE"/>
    <property type="match status" value="1"/>
</dbReference>
<dbReference type="PANTHER" id="PTHR30336:SF6">
    <property type="entry name" value="INTEGRAL MEMBRANE PROTEIN"/>
    <property type="match status" value="1"/>
</dbReference>
<feature type="transmembrane region" description="Helical" evidence="1">
    <location>
        <begin position="16"/>
        <end position="36"/>
    </location>
</feature>
<keyword evidence="1" id="KW-0472">Membrane</keyword>
<dbReference type="EMBL" id="QRWT01000005">
    <property type="protein sequence ID" value="RGT54037.1"/>
    <property type="molecule type" value="Genomic_DNA"/>
</dbReference>
<dbReference type="Proteomes" id="UP000285013">
    <property type="component" value="Unassembled WGS sequence"/>
</dbReference>
<dbReference type="EMBL" id="QRPE01000007">
    <property type="protein sequence ID" value="RHL93705.1"/>
    <property type="molecule type" value="Genomic_DNA"/>
</dbReference>
<dbReference type="Proteomes" id="UP000284772">
    <property type="component" value="Unassembled WGS sequence"/>
</dbReference>
<gene>
    <name evidence="3" type="ORF">DWX27_07330</name>
    <name evidence="4" type="ORF">DWZ95_08225</name>
</gene>
<dbReference type="GO" id="GO:0005886">
    <property type="term" value="C:plasma membrane"/>
    <property type="evidence" value="ECO:0007669"/>
    <property type="project" value="TreeGrafter"/>
</dbReference>
<dbReference type="RefSeq" id="WP_007665104.1">
    <property type="nucleotide sequence ID" value="NZ_CABMMK010000004.1"/>
</dbReference>
<sequence>MKKLIKSSKWARRIKWSILTGTILIFAVIVCANYAVRHTAKAFIYQNIDSIPQNKAGLLLGTSKLLRSGLPNQYFQNRIQATVDLYKAGKIEVVVISGDNSRKGYNEPEDMKSELMLRGIPEDKIYLDYAGFRTLDSVVRMEKIFGQKSFTIISQKFHNQRAIYIAHAKGLQVVGYNAEDVNAYSGFKTQLREKFARVKLFLDLWTGKNPKFLGEPVIIQ</sequence>
<evidence type="ECO:0000259" key="2">
    <source>
        <dbReference type="Pfam" id="PF02698"/>
    </source>
</evidence>
<evidence type="ECO:0000313" key="4">
    <source>
        <dbReference type="EMBL" id="RHL93705.1"/>
    </source>
</evidence>
<evidence type="ECO:0000313" key="3">
    <source>
        <dbReference type="EMBL" id="RGT54037.1"/>
    </source>
</evidence>
<dbReference type="GeneID" id="26160821"/>
<proteinExistence type="predicted"/>
<evidence type="ECO:0000313" key="6">
    <source>
        <dbReference type="Proteomes" id="UP000285013"/>
    </source>
</evidence>
<dbReference type="InterPro" id="IPR003848">
    <property type="entry name" value="DUF218"/>
</dbReference>
<keyword evidence="1" id="KW-1133">Transmembrane helix</keyword>
<accession>A0A415AIY4</accession>
<dbReference type="Pfam" id="PF02698">
    <property type="entry name" value="DUF218"/>
    <property type="match status" value="1"/>
</dbReference>
<dbReference type="CDD" id="cd06259">
    <property type="entry name" value="YdcF-like"/>
    <property type="match status" value="1"/>
</dbReference>